<dbReference type="WBParaSite" id="SMRG1_29940.1">
    <property type="protein sequence ID" value="SMRG1_29940.1"/>
    <property type="gene ID" value="SMRG1_29940"/>
</dbReference>
<name>A0AA84ZFX2_9TREM</name>
<keyword evidence="6 11" id="KW-0735">Signal-anchor</keyword>
<keyword evidence="10" id="KW-0325">Glycoprotein</keyword>
<dbReference type="Gene3D" id="3.90.550.50">
    <property type="match status" value="1"/>
</dbReference>
<proteinExistence type="inferred from homology"/>
<keyword evidence="3 11" id="KW-0328">Glycosyltransferase</keyword>
<feature type="transmembrane region" description="Helical" evidence="11">
    <location>
        <begin position="33"/>
        <end position="53"/>
    </location>
</feature>
<comment type="subcellular location">
    <subcellularLocation>
        <location evidence="1 11">Golgi apparatus membrane</location>
        <topology evidence="1 11">Single-pass type II membrane protein</topology>
    </subcellularLocation>
</comment>
<evidence type="ECO:0000256" key="4">
    <source>
        <dbReference type="ARBA" id="ARBA00022679"/>
    </source>
</evidence>
<dbReference type="GO" id="GO:0008194">
    <property type="term" value="F:UDP-glycosyltransferase activity"/>
    <property type="evidence" value="ECO:0007669"/>
    <property type="project" value="TreeGrafter"/>
</dbReference>
<keyword evidence="4" id="KW-0808">Transferase</keyword>
<keyword evidence="5 11" id="KW-0812">Transmembrane</keyword>
<evidence type="ECO:0000256" key="1">
    <source>
        <dbReference type="ARBA" id="ARBA00004323"/>
    </source>
</evidence>
<keyword evidence="8 11" id="KW-0333">Golgi apparatus</keyword>
<dbReference type="Proteomes" id="UP000050790">
    <property type="component" value="Unassembled WGS sequence"/>
</dbReference>
<protein>
    <recommendedName>
        <fullName evidence="11">Hexosyltransferase</fullName>
        <ecNumber evidence="11">2.4.1.-</ecNumber>
    </recommendedName>
</protein>
<accession>A0AA84ZFX2</accession>
<dbReference type="GO" id="GO:0000139">
    <property type="term" value="C:Golgi membrane"/>
    <property type="evidence" value="ECO:0007669"/>
    <property type="project" value="UniProtKB-SubCell"/>
</dbReference>
<evidence type="ECO:0000256" key="3">
    <source>
        <dbReference type="ARBA" id="ARBA00022676"/>
    </source>
</evidence>
<dbReference type="PANTHER" id="PTHR11214:SF349">
    <property type="entry name" value="BETA-1,3-GALACTOSYLTRANSFERASE BRN"/>
    <property type="match status" value="1"/>
</dbReference>
<reference evidence="13 14" key="1">
    <citation type="submission" date="2023-11" db="UniProtKB">
        <authorList>
            <consortium name="WormBaseParasite"/>
        </authorList>
    </citation>
    <scope>IDENTIFICATION</scope>
</reference>
<evidence type="ECO:0000256" key="7">
    <source>
        <dbReference type="ARBA" id="ARBA00022989"/>
    </source>
</evidence>
<evidence type="ECO:0000256" key="11">
    <source>
        <dbReference type="RuleBase" id="RU363063"/>
    </source>
</evidence>
<dbReference type="WBParaSite" id="SMRG1_29940.2">
    <property type="protein sequence ID" value="SMRG1_29940.2"/>
    <property type="gene ID" value="SMRG1_29940"/>
</dbReference>
<keyword evidence="7 11" id="KW-1133">Transmembrane helix</keyword>
<evidence type="ECO:0000256" key="10">
    <source>
        <dbReference type="ARBA" id="ARBA00023180"/>
    </source>
</evidence>
<evidence type="ECO:0000256" key="8">
    <source>
        <dbReference type="ARBA" id="ARBA00023034"/>
    </source>
</evidence>
<evidence type="ECO:0000256" key="9">
    <source>
        <dbReference type="ARBA" id="ARBA00023136"/>
    </source>
</evidence>
<dbReference type="GO" id="GO:0006493">
    <property type="term" value="P:protein O-linked glycosylation"/>
    <property type="evidence" value="ECO:0007669"/>
    <property type="project" value="TreeGrafter"/>
</dbReference>
<evidence type="ECO:0000313" key="14">
    <source>
        <dbReference type="WBParaSite" id="SMRG1_29940.2"/>
    </source>
</evidence>
<dbReference type="EC" id="2.4.1.-" evidence="11"/>
<evidence type="ECO:0000313" key="12">
    <source>
        <dbReference type="Proteomes" id="UP000050790"/>
    </source>
</evidence>
<dbReference type="InterPro" id="IPR029044">
    <property type="entry name" value="Nucleotide-diphossugar_trans"/>
</dbReference>
<dbReference type="GO" id="GO:0016758">
    <property type="term" value="F:hexosyltransferase activity"/>
    <property type="evidence" value="ECO:0007669"/>
    <property type="project" value="InterPro"/>
</dbReference>
<evidence type="ECO:0000256" key="6">
    <source>
        <dbReference type="ARBA" id="ARBA00022968"/>
    </source>
</evidence>
<sequence length="384" mass="46194">MNIFIIIINQLLNRIHQIKNIKFIIQYYFFKNIFHLCIMIFLFNMIIVTIIFLHNIEEFPILYQVNENFLNKSNHTTLIDQFNHKNSKNYYDYFKTFNRSSIETILAPLNHCDMKMNNNNNNDNNDNLTHIIIFIKSRINKFELRQTLRNTWANKKCYIHYGIYAYIYFTLGRENLTHWFNSTIQSKLLLEHKQYNDIIQFNFIENYYNLTRKLIGTIEYATLHCLNTKFILIIDEDFIVNPIHLIKLLLNINHIDYSTYISGYVIKNGIPFREINSKWYISKFIYPFDYYPNYPLGGTIIISRSLINQLNQLLYSIELFPFDDVLIGIVLNKLNISIIHIENILFSKNIIDFRQKFITAHFKGISYLLINLWKSLRLDKLCYN</sequence>
<evidence type="ECO:0000256" key="2">
    <source>
        <dbReference type="ARBA" id="ARBA00008661"/>
    </source>
</evidence>
<dbReference type="InterPro" id="IPR002659">
    <property type="entry name" value="Glyco_trans_31"/>
</dbReference>
<comment type="similarity">
    <text evidence="2 11">Belongs to the glycosyltransferase 31 family.</text>
</comment>
<evidence type="ECO:0000256" key="5">
    <source>
        <dbReference type="ARBA" id="ARBA00022692"/>
    </source>
</evidence>
<dbReference type="Pfam" id="PF01762">
    <property type="entry name" value="Galactosyl_T"/>
    <property type="match status" value="1"/>
</dbReference>
<dbReference type="PANTHER" id="PTHR11214">
    <property type="entry name" value="BETA-1,3-N-ACETYLGLUCOSAMINYLTRANSFERASE"/>
    <property type="match status" value="1"/>
</dbReference>
<dbReference type="SUPFAM" id="SSF53448">
    <property type="entry name" value="Nucleotide-diphospho-sugar transferases"/>
    <property type="match status" value="1"/>
</dbReference>
<keyword evidence="9 11" id="KW-0472">Membrane</keyword>
<evidence type="ECO:0000313" key="13">
    <source>
        <dbReference type="WBParaSite" id="SMRG1_29940.1"/>
    </source>
</evidence>
<dbReference type="AlphaFoldDB" id="A0AA84ZFX2"/>
<organism evidence="12 13">
    <name type="scientific">Schistosoma margrebowiei</name>
    <dbReference type="NCBI Taxonomy" id="48269"/>
    <lineage>
        <taxon>Eukaryota</taxon>
        <taxon>Metazoa</taxon>
        <taxon>Spiralia</taxon>
        <taxon>Lophotrochozoa</taxon>
        <taxon>Platyhelminthes</taxon>
        <taxon>Trematoda</taxon>
        <taxon>Digenea</taxon>
        <taxon>Strigeidida</taxon>
        <taxon>Schistosomatoidea</taxon>
        <taxon>Schistosomatidae</taxon>
        <taxon>Schistosoma</taxon>
    </lineage>
</organism>
<dbReference type="FunFam" id="3.90.550.50:FF:000001">
    <property type="entry name" value="Hexosyltransferase"/>
    <property type="match status" value="1"/>
</dbReference>